<dbReference type="Pfam" id="PF12698">
    <property type="entry name" value="ABC2_membrane_3"/>
    <property type="match status" value="1"/>
</dbReference>
<evidence type="ECO:0000256" key="1">
    <source>
        <dbReference type="ARBA" id="ARBA00004141"/>
    </source>
</evidence>
<evidence type="ECO:0000313" key="10">
    <source>
        <dbReference type="RefSeq" id="XP_025424253.1"/>
    </source>
</evidence>
<keyword evidence="9" id="KW-1185">Reference proteome</keyword>
<evidence type="ECO:0000313" key="12">
    <source>
        <dbReference type="RefSeq" id="XP_025424255.1"/>
    </source>
</evidence>
<dbReference type="InterPro" id="IPR027417">
    <property type="entry name" value="P-loop_NTPase"/>
</dbReference>
<dbReference type="OrthoDB" id="10255969at2759"/>
<feature type="transmembrane region" description="Helical" evidence="7">
    <location>
        <begin position="513"/>
        <end position="537"/>
    </location>
</feature>
<dbReference type="Pfam" id="PF00005">
    <property type="entry name" value="ABC_tran"/>
    <property type="match status" value="1"/>
</dbReference>
<dbReference type="PROSITE" id="PS50893">
    <property type="entry name" value="ABC_TRANSPORTER_2"/>
    <property type="match status" value="1"/>
</dbReference>
<protein>
    <submittedName>
        <fullName evidence="10 11">ABC transporter G family member 23-like</fullName>
    </submittedName>
</protein>
<dbReference type="GO" id="GO:0016887">
    <property type="term" value="F:ATP hydrolysis activity"/>
    <property type="evidence" value="ECO:0007669"/>
    <property type="project" value="InterPro"/>
</dbReference>
<evidence type="ECO:0000256" key="5">
    <source>
        <dbReference type="ARBA" id="ARBA00022989"/>
    </source>
</evidence>
<evidence type="ECO:0000256" key="2">
    <source>
        <dbReference type="ARBA" id="ARBA00022692"/>
    </source>
</evidence>
<dbReference type="CDD" id="cd03230">
    <property type="entry name" value="ABC_DR_subfamily_A"/>
    <property type="match status" value="1"/>
</dbReference>
<dbReference type="PANTHER" id="PTHR43038:SF2">
    <property type="entry name" value="RH61964P"/>
    <property type="match status" value="1"/>
</dbReference>
<dbReference type="InterPro" id="IPR017871">
    <property type="entry name" value="ABC_transporter-like_CS"/>
</dbReference>
<dbReference type="RefSeq" id="XP_025424253.1">
    <property type="nucleotide sequence ID" value="XM_025568468.1"/>
</dbReference>
<feature type="transmembrane region" description="Helical" evidence="7">
    <location>
        <begin position="479"/>
        <end position="501"/>
    </location>
</feature>
<dbReference type="GO" id="GO:0016020">
    <property type="term" value="C:membrane"/>
    <property type="evidence" value="ECO:0007669"/>
    <property type="project" value="UniProtKB-SubCell"/>
</dbReference>
<proteinExistence type="predicted"/>
<dbReference type="InterPro" id="IPR013525">
    <property type="entry name" value="ABC2_TM"/>
</dbReference>
<evidence type="ECO:0000256" key="6">
    <source>
        <dbReference type="ARBA" id="ARBA00023136"/>
    </source>
</evidence>
<reference evidence="10 11" key="1">
    <citation type="submission" date="2025-04" db="UniProtKB">
        <authorList>
            <consortium name="RefSeq"/>
        </authorList>
    </citation>
    <scope>IDENTIFICATION</scope>
    <source>
        <tissue evidence="10 11">Whole body</tissue>
    </source>
</reference>
<organism evidence="9 11">
    <name type="scientific">Sipha flava</name>
    <name type="common">yellow sugarcane aphid</name>
    <dbReference type="NCBI Taxonomy" id="143950"/>
    <lineage>
        <taxon>Eukaryota</taxon>
        <taxon>Metazoa</taxon>
        <taxon>Ecdysozoa</taxon>
        <taxon>Arthropoda</taxon>
        <taxon>Hexapoda</taxon>
        <taxon>Insecta</taxon>
        <taxon>Pterygota</taxon>
        <taxon>Neoptera</taxon>
        <taxon>Paraneoptera</taxon>
        <taxon>Hemiptera</taxon>
        <taxon>Sternorrhyncha</taxon>
        <taxon>Aphidomorpha</taxon>
        <taxon>Aphidoidea</taxon>
        <taxon>Aphididae</taxon>
        <taxon>Sipha</taxon>
    </lineage>
</organism>
<accession>A0A8B8GLX4</accession>
<evidence type="ECO:0000256" key="7">
    <source>
        <dbReference type="SAM" id="Phobius"/>
    </source>
</evidence>
<feature type="transmembrane region" description="Helical" evidence="7">
    <location>
        <begin position="647"/>
        <end position="670"/>
    </location>
</feature>
<dbReference type="RefSeq" id="XP_025424254.1">
    <property type="nucleotide sequence ID" value="XM_025568469.1"/>
</dbReference>
<feature type="transmembrane region" description="Helical" evidence="7">
    <location>
        <begin position="590"/>
        <end position="610"/>
    </location>
</feature>
<keyword evidence="4" id="KW-0067">ATP-binding</keyword>
<sequence>MQDVNLDDGNSNINKVNLSVKITNAFKAYNPTTVILNGFNMNVEEGTIYGLLGPSGCGKTTLLSCIVGRARLDAGHIQLSVKHKKEIGYMPQELALYNEFNILETLHYFGSLYEMSFEDIKNKGEKLISIMELPPAKTQFGLMSGGQQRRFSLCTALLHDPNLLILDEPTVGLDPIISASIWEYLKDLSNCGKTIIITTHYIEEARLSNKIGLMRKGILLSEASPLEIMASCNADTLESAFLILSQMQSNAVKTEEIKTMSTQPGTTSLKNTSFFSFKRFKAQLLKNWYWSIRNWPIIMFIYFLPLIVIVTFNLTIGQMPKPIHLGIINRENSTHCPHRSFDLCDNQIPLSCKYINEMEKHISLKHYDEIQIAKEDTMDGSIWGYLKFENNYTDMTQLRYENPSAMTSEDLNESVVKASLDMSNYVVSKLIQGRIIQSYKDLSSAFKRCNTTTVTTVNSIPLKMMEPVHGTFEVNVANYGAAAVISIVELYLTFMFTALSINMEKNSGLIERSLVSGLTVFEVIISQLVVQMIMLVVQATTTFIFQFAIFKHSFLSFWIWPFSLAILQGLCGSFIGLATSIIFDDEKTTTFFGICMVLSQVFLSGIMWPIEGMNPYLKKVTMYLPLTKSIEAIRSLNARNWEISHPVVWQGFISILTWIVVAILITMLSLRLKHGIKAKR</sequence>
<dbReference type="GO" id="GO:0005524">
    <property type="term" value="F:ATP binding"/>
    <property type="evidence" value="ECO:0007669"/>
    <property type="project" value="UniProtKB-KW"/>
</dbReference>
<dbReference type="PANTHER" id="PTHR43038">
    <property type="entry name" value="ATP-BINDING CASSETTE, SUB-FAMILY H, MEMBER 1"/>
    <property type="match status" value="1"/>
</dbReference>
<comment type="subcellular location">
    <subcellularLocation>
        <location evidence="1">Membrane</location>
        <topology evidence="1">Multi-pass membrane protein</topology>
    </subcellularLocation>
</comment>
<dbReference type="GeneID" id="112693413"/>
<dbReference type="Proteomes" id="UP000694846">
    <property type="component" value="Unplaced"/>
</dbReference>
<dbReference type="SUPFAM" id="SSF52540">
    <property type="entry name" value="P-loop containing nucleoside triphosphate hydrolases"/>
    <property type="match status" value="1"/>
</dbReference>
<evidence type="ECO:0000313" key="9">
    <source>
        <dbReference type="Proteomes" id="UP000694846"/>
    </source>
</evidence>
<feature type="domain" description="ABC transporter" evidence="8">
    <location>
        <begin position="20"/>
        <end position="241"/>
    </location>
</feature>
<name>A0A8B8GLX4_9HEMI</name>
<keyword evidence="2 7" id="KW-0812">Transmembrane</keyword>
<feature type="transmembrane region" description="Helical" evidence="7">
    <location>
        <begin position="557"/>
        <end position="583"/>
    </location>
</feature>
<dbReference type="InterPro" id="IPR003439">
    <property type="entry name" value="ABC_transporter-like_ATP-bd"/>
</dbReference>
<gene>
    <name evidence="10 11 12" type="primary">LOC112693413</name>
</gene>
<evidence type="ECO:0000259" key="8">
    <source>
        <dbReference type="PROSITE" id="PS50893"/>
    </source>
</evidence>
<dbReference type="InterPro" id="IPR003593">
    <property type="entry name" value="AAA+_ATPase"/>
</dbReference>
<dbReference type="PROSITE" id="PS00211">
    <property type="entry name" value="ABC_TRANSPORTER_1"/>
    <property type="match status" value="1"/>
</dbReference>
<dbReference type="AlphaFoldDB" id="A0A8B8GLX4"/>
<evidence type="ECO:0000256" key="3">
    <source>
        <dbReference type="ARBA" id="ARBA00022741"/>
    </source>
</evidence>
<feature type="transmembrane region" description="Helical" evidence="7">
    <location>
        <begin position="295"/>
        <end position="316"/>
    </location>
</feature>
<evidence type="ECO:0000313" key="11">
    <source>
        <dbReference type="RefSeq" id="XP_025424254.1"/>
    </source>
</evidence>
<keyword evidence="6 7" id="KW-0472">Membrane</keyword>
<dbReference type="RefSeq" id="XP_025424255.1">
    <property type="nucleotide sequence ID" value="XM_025568470.1"/>
</dbReference>
<dbReference type="Gene3D" id="3.40.50.300">
    <property type="entry name" value="P-loop containing nucleotide triphosphate hydrolases"/>
    <property type="match status" value="1"/>
</dbReference>
<keyword evidence="3" id="KW-0547">Nucleotide-binding</keyword>
<dbReference type="GO" id="GO:0140359">
    <property type="term" value="F:ABC-type transporter activity"/>
    <property type="evidence" value="ECO:0007669"/>
    <property type="project" value="InterPro"/>
</dbReference>
<keyword evidence="5 7" id="KW-1133">Transmembrane helix</keyword>
<evidence type="ECO:0000256" key="4">
    <source>
        <dbReference type="ARBA" id="ARBA00022840"/>
    </source>
</evidence>
<dbReference type="SMART" id="SM00382">
    <property type="entry name" value="AAA"/>
    <property type="match status" value="1"/>
</dbReference>